<dbReference type="EMBL" id="GBRH01173489">
    <property type="protein sequence ID" value="JAE24407.1"/>
    <property type="molecule type" value="Transcribed_RNA"/>
</dbReference>
<name>A0A0A9GIU4_ARUDO</name>
<evidence type="ECO:0000256" key="1">
    <source>
        <dbReference type="SAM" id="MobiDB-lite"/>
    </source>
</evidence>
<proteinExistence type="predicted"/>
<sequence>MYGQKNRKGKLSQLRPTNPVNYQQLSNKGVQLLHTCPQD</sequence>
<evidence type="ECO:0000313" key="2">
    <source>
        <dbReference type="EMBL" id="JAE24407.1"/>
    </source>
</evidence>
<reference evidence="2" key="1">
    <citation type="submission" date="2014-09" db="EMBL/GenBank/DDBJ databases">
        <authorList>
            <person name="Magalhaes I.L.F."/>
            <person name="Oliveira U."/>
            <person name="Santos F.R."/>
            <person name="Vidigal T.H.D.A."/>
            <person name="Brescovit A.D."/>
            <person name="Santos A.J."/>
        </authorList>
    </citation>
    <scope>NUCLEOTIDE SEQUENCE</scope>
    <source>
        <tissue evidence="2">Shoot tissue taken approximately 20 cm above the soil surface</tissue>
    </source>
</reference>
<organism evidence="2">
    <name type="scientific">Arundo donax</name>
    <name type="common">Giant reed</name>
    <name type="synonym">Donax arundinaceus</name>
    <dbReference type="NCBI Taxonomy" id="35708"/>
    <lineage>
        <taxon>Eukaryota</taxon>
        <taxon>Viridiplantae</taxon>
        <taxon>Streptophyta</taxon>
        <taxon>Embryophyta</taxon>
        <taxon>Tracheophyta</taxon>
        <taxon>Spermatophyta</taxon>
        <taxon>Magnoliopsida</taxon>
        <taxon>Liliopsida</taxon>
        <taxon>Poales</taxon>
        <taxon>Poaceae</taxon>
        <taxon>PACMAD clade</taxon>
        <taxon>Arundinoideae</taxon>
        <taxon>Arundineae</taxon>
        <taxon>Arundo</taxon>
    </lineage>
</organism>
<reference evidence="2" key="2">
    <citation type="journal article" date="2015" name="Data Brief">
        <title>Shoot transcriptome of the giant reed, Arundo donax.</title>
        <authorList>
            <person name="Barrero R.A."/>
            <person name="Guerrero F.D."/>
            <person name="Moolhuijzen P."/>
            <person name="Goolsby J.A."/>
            <person name="Tidwell J."/>
            <person name="Bellgard S.E."/>
            <person name="Bellgard M.I."/>
        </authorList>
    </citation>
    <scope>NUCLEOTIDE SEQUENCE</scope>
    <source>
        <tissue evidence="2">Shoot tissue taken approximately 20 cm above the soil surface</tissue>
    </source>
</reference>
<feature type="region of interest" description="Disordered" evidence="1">
    <location>
        <begin position="1"/>
        <end position="26"/>
    </location>
</feature>
<feature type="compositionally biased region" description="Polar residues" evidence="1">
    <location>
        <begin position="14"/>
        <end position="26"/>
    </location>
</feature>
<accession>A0A0A9GIU4</accession>
<feature type="compositionally biased region" description="Basic residues" evidence="1">
    <location>
        <begin position="1"/>
        <end position="10"/>
    </location>
</feature>
<dbReference type="AlphaFoldDB" id="A0A0A9GIU4"/>
<protein>
    <submittedName>
        <fullName evidence="2">Uncharacterized protein</fullName>
    </submittedName>
</protein>